<name>A0A6H1ZTF7_9ZZZZ</name>
<dbReference type="EMBL" id="MT144202">
    <property type="protein sequence ID" value="QJA50555.1"/>
    <property type="molecule type" value="Genomic_DNA"/>
</dbReference>
<reference evidence="1" key="1">
    <citation type="submission" date="2020-03" db="EMBL/GenBank/DDBJ databases">
        <title>The deep terrestrial virosphere.</title>
        <authorList>
            <person name="Holmfeldt K."/>
            <person name="Nilsson E."/>
            <person name="Simone D."/>
            <person name="Lopez-Fernandez M."/>
            <person name="Wu X."/>
            <person name="de Brujin I."/>
            <person name="Lundin D."/>
            <person name="Andersson A."/>
            <person name="Bertilsson S."/>
            <person name="Dopson M."/>
        </authorList>
    </citation>
    <scope>NUCLEOTIDE SEQUENCE</scope>
    <source>
        <strain evidence="2">MM415A01856</strain>
        <strain evidence="1">TM448A01816</strain>
    </source>
</reference>
<protein>
    <submittedName>
        <fullName evidence="1">Uncharacterized protein</fullName>
    </submittedName>
</protein>
<accession>A0A6H1ZTF7</accession>
<gene>
    <name evidence="2" type="ORF">MM415A01856_0013</name>
    <name evidence="1" type="ORF">TM448A01816_0017</name>
</gene>
<dbReference type="EMBL" id="MT142149">
    <property type="protein sequence ID" value="QJA75235.1"/>
    <property type="molecule type" value="Genomic_DNA"/>
</dbReference>
<sequence length="63" mass="7187">MNIKIGDFVRVQGEGAEVFKVEYITNTSVGLHTGVSEPIEKCTKIDLNKFRIFKYIVYYAGKK</sequence>
<organism evidence="1">
    <name type="scientific">viral metagenome</name>
    <dbReference type="NCBI Taxonomy" id="1070528"/>
    <lineage>
        <taxon>unclassified sequences</taxon>
        <taxon>metagenomes</taxon>
        <taxon>organismal metagenomes</taxon>
    </lineage>
</organism>
<dbReference type="AlphaFoldDB" id="A0A6H1ZTF7"/>
<proteinExistence type="predicted"/>
<evidence type="ECO:0000313" key="1">
    <source>
        <dbReference type="EMBL" id="QJA50555.1"/>
    </source>
</evidence>
<evidence type="ECO:0000313" key="2">
    <source>
        <dbReference type="EMBL" id="QJA75235.1"/>
    </source>
</evidence>